<name>A0A1G6H234_9BACI</name>
<dbReference type="AlphaFoldDB" id="A0A1G6H234"/>
<dbReference type="RefSeq" id="WP_090792738.1">
    <property type="nucleotide sequence ID" value="NZ_FMYI01000002.1"/>
</dbReference>
<dbReference type="OrthoDB" id="9790372at2"/>
<evidence type="ECO:0000313" key="1">
    <source>
        <dbReference type="EMBL" id="SDB87456.1"/>
    </source>
</evidence>
<dbReference type="Pfam" id="PF02620">
    <property type="entry name" value="YceD"/>
    <property type="match status" value="1"/>
</dbReference>
<proteinExistence type="predicted"/>
<dbReference type="Proteomes" id="UP000242949">
    <property type="component" value="Unassembled WGS sequence"/>
</dbReference>
<reference evidence="2" key="1">
    <citation type="submission" date="2016-09" db="EMBL/GenBank/DDBJ databases">
        <authorList>
            <person name="Varghese N."/>
            <person name="Submissions S."/>
        </authorList>
    </citation>
    <scope>NUCLEOTIDE SEQUENCE [LARGE SCALE GENOMIC DNA]</scope>
    <source>
        <strain evidence="2">S5</strain>
    </source>
</reference>
<evidence type="ECO:0000313" key="2">
    <source>
        <dbReference type="Proteomes" id="UP000242949"/>
    </source>
</evidence>
<accession>A0A1G6H234</accession>
<dbReference type="STRING" id="1612202.SAMN05421734_10268"/>
<organism evidence="1 2">
    <name type="scientific">Pelagirhabdus alkalitolerans</name>
    <dbReference type="NCBI Taxonomy" id="1612202"/>
    <lineage>
        <taxon>Bacteria</taxon>
        <taxon>Bacillati</taxon>
        <taxon>Bacillota</taxon>
        <taxon>Bacilli</taxon>
        <taxon>Bacillales</taxon>
        <taxon>Bacillaceae</taxon>
        <taxon>Pelagirhabdus</taxon>
    </lineage>
</organism>
<gene>
    <name evidence="1" type="ORF">SAMN05421734_10268</name>
</gene>
<sequence length="173" mass="19914">MKIPVQKILQTEELPVESEVDLTELESLKNDIRKIGSVLVEGRMSAQDQTITAQLNIKGEMILPCARTLVDVHYSIDRDVIEVFSIDPYYQEEDESEMHPVDGEMIDLKPYIEENVLLEIPFRVYADPETIEEQALSAGEGWEVVSEDDLEEKLDPRFEKLQSLFNDDKNENQ</sequence>
<dbReference type="InterPro" id="IPR003772">
    <property type="entry name" value="YceD"/>
</dbReference>
<evidence type="ECO:0008006" key="3">
    <source>
        <dbReference type="Google" id="ProtNLM"/>
    </source>
</evidence>
<protein>
    <recommendedName>
        <fullName evidence="3">DUF177 domain-containing protein</fullName>
    </recommendedName>
</protein>
<dbReference type="EMBL" id="FMYI01000002">
    <property type="protein sequence ID" value="SDB87456.1"/>
    <property type="molecule type" value="Genomic_DNA"/>
</dbReference>
<keyword evidence="2" id="KW-1185">Reference proteome</keyword>